<dbReference type="Pfam" id="PF11997">
    <property type="entry name" value="DUF3492"/>
    <property type="match status" value="1"/>
</dbReference>
<dbReference type="KEGG" id="sxi:SXIM_37510"/>
<dbReference type="Pfam" id="PF13692">
    <property type="entry name" value="Glyco_trans_1_4"/>
    <property type="match status" value="1"/>
</dbReference>
<accession>A0A0F7FXH7</accession>
<dbReference type="PANTHER" id="PTHR12526:SF636">
    <property type="entry name" value="BLL3647 PROTEIN"/>
    <property type="match status" value="1"/>
</dbReference>
<feature type="domain" description="DUF3492" evidence="3">
    <location>
        <begin position="1"/>
        <end position="301"/>
    </location>
</feature>
<keyword evidence="4" id="KW-0808">Transferase</keyword>
<evidence type="ECO:0000313" key="4">
    <source>
        <dbReference type="EMBL" id="AKG45135.1"/>
    </source>
</evidence>
<proteinExistence type="predicted"/>
<evidence type="ECO:0000256" key="1">
    <source>
        <dbReference type="ARBA" id="ARBA00021292"/>
    </source>
</evidence>
<gene>
    <name evidence="4" type="ORF">SXIM_37510</name>
</gene>
<dbReference type="GO" id="GO:0016757">
    <property type="term" value="F:glycosyltransferase activity"/>
    <property type="evidence" value="ECO:0007669"/>
    <property type="project" value="TreeGrafter"/>
</dbReference>
<dbReference type="STRING" id="408015.SXIM_37510"/>
<organism evidence="4 5">
    <name type="scientific">Streptomyces xiamenensis</name>
    <dbReference type="NCBI Taxonomy" id="408015"/>
    <lineage>
        <taxon>Bacteria</taxon>
        <taxon>Bacillati</taxon>
        <taxon>Actinomycetota</taxon>
        <taxon>Actinomycetes</taxon>
        <taxon>Kitasatosporales</taxon>
        <taxon>Streptomycetaceae</taxon>
        <taxon>Streptomyces</taxon>
    </lineage>
</organism>
<dbReference type="Gene3D" id="3.40.50.2000">
    <property type="entry name" value="Glycogen Phosphorylase B"/>
    <property type="match status" value="2"/>
</dbReference>
<keyword evidence="5" id="KW-1185">Reference proteome</keyword>
<name>A0A0F7FXH7_9ACTN</name>
<sequence>MRIALLTEGGYPFAQGESVVWCDQLLRGLATHEFEICALSRSRSQSSGPWRELPPNVRQVRTAPLWGQPPRGNGAGGRPSRRLGRRYAEHFAELTAALCWGGPGPDRLPSGQADRFAAGLYGMAGTAVEFGGLSGWLRSEEAVRVLEAACRAPGAPRAVHAAQVPDLLAVTERLERALRPLSLDWYGSGADGDEGLAAIDLCHAVGGGPAALPGLLARHFFDTPLLITEYGVRLREHYLSSAASAARAAHAVPPTAAGAPVRALLTSFQARLAREAYARATLITPGNTHVRRWQERCGADRDRLRTVYPGLDARPFLKVEEGDAERAARRGTPEREPAPAPTLVWVGRVAPAKDLVGLLHAFAEVRRAEPAARLRIVSAAPGDAGYLAHCRAMAAQLFPAESPDPYAAGVSPVSFEETGGPELPAPAAAYAAGSVFVLSSSVEGFPVPLIEAMFSGRVAVCTEVGSVCEVIGGTGLVVPPHNPRALADACVALLRDPARRARLGAAARARALELFTIERNVAAFDQIYLEMISTGPVRRSVAEPAADPDVPFARPAESHLAAPVPAAPPGWAIPALGAMTERGPGHCPGPGQGPGDPA</sequence>
<feature type="compositionally biased region" description="Gly residues" evidence="2">
    <location>
        <begin position="586"/>
        <end position="598"/>
    </location>
</feature>
<evidence type="ECO:0000256" key="2">
    <source>
        <dbReference type="SAM" id="MobiDB-lite"/>
    </source>
</evidence>
<dbReference type="PANTHER" id="PTHR12526">
    <property type="entry name" value="GLYCOSYLTRANSFERASE"/>
    <property type="match status" value="1"/>
</dbReference>
<dbReference type="HOGENOM" id="CLU_009583_32_0_11"/>
<evidence type="ECO:0000313" key="5">
    <source>
        <dbReference type="Proteomes" id="UP000034034"/>
    </source>
</evidence>
<feature type="region of interest" description="Disordered" evidence="2">
    <location>
        <begin position="574"/>
        <end position="598"/>
    </location>
</feature>
<dbReference type="SUPFAM" id="SSF53756">
    <property type="entry name" value="UDP-Glycosyltransferase/glycogen phosphorylase"/>
    <property type="match status" value="1"/>
</dbReference>
<protein>
    <recommendedName>
        <fullName evidence="1">D-inositol 3-phosphate glycosyltransferase</fullName>
    </recommendedName>
</protein>
<evidence type="ECO:0000259" key="3">
    <source>
        <dbReference type="Pfam" id="PF11997"/>
    </source>
</evidence>
<dbReference type="PATRIC" id="fig|408015.6.peg.3802"/>
<dbReference type="Proteomes" id="UP000034034">
    <property type="component" value="Chromosome"/>
</dbReference>
<dbReference type="InterPro" id="IPR022622">
    <property type="entry name" value="DUF3492"/>
</dbReference>
<dbReference type="AlphaFoldDB" id="A0A0F7FXH7"/>
<dbReference type="RefSeq" id="WP_046724712.1">
    <property type="nucleotide sequence ID" value="NZ_CP009922.3"/>
</dbReference>
<reference evidence="4" key="1">
    <citation type="submission" date="2019-08" db="EMBL/GenBank/DDBJ databases">
        <title>Complete genome sequence of a mangrove-derived Streptomyces xiamenensis.</title>
        <authorList>
            <person name="Xu J."/>
        </authorList>
    </citation>
    <scope>NUCLEOTIDE SEQUENCE</scope>
    <source>
        <strain evidence="4">318</strain>
    </source>
</reference>
<dbReference type="EMBL" id="CP009922">
    <property type="protein sequence ID" value="AKG45135.1"/>
    <property type="molecule type" value="Genomic_DNA"/>
</dbReference>